<feature type="compositionally biased region" description="Basic residues" evidence="5">
    <location>
        <begin position="864"/>
        <end position="875"/>
    </location>
</feature>
<dbReference type="InterPro" id="IPR013740">
    <property type="entry name" value="Redoxin"/>
</dbReference>
<gene>
    <name evidence="7" type="ORF">CCAM_LOCUS21607</name>
</gene>
<dbReference type="SUPFAM" id="SSF52833">
    <property type="entry name" value="Thioredoxin-like"/>
    <property type="match status" value="1"/>
</dbReference>
<evidence type="ECO:0000313" key="7">
    <source>
        <dbReference type="EMBL" id="VFQ79831.1"/>
    </source>
</evidence>
<feature type="region of interest" description="Disordered" evidence="5">
    <location>
        <begin position="817"/>
        <end position="838"/>
    </location>
</feature>
<dbReference type="PANTHER" id="PTHR33223:SF10">
    <property type="entry name" value="AMINOTRANSFERASE-LIKE PLANT MOBILE DOMAIN-CONTAINING PROTEIN"/>
    <property type="match status" value="1"/>
</dbReference>
<feature type="region of interest" description="Disordered" evidence="5">
    <location>
        <begin position="857"/>
        <end position="877"/>
    </location>
</feature>
<evidence type="ECO:0000256" key="5">
    <source>
        <dbReference type="SAM" id="MobiDB-lite"/>
    </source>
</evidence>
<comment type="catalytic activity">
    <reaction evidence="1">
        <text>[glutaredoxin]-dithiol + a hydroperoxide = [glutaredoxin]-disulfide + an alcohol + H2O</text>
        <dbReference type="Rhea" id="RHEA:62624"/>
        <dbReference type="Rhea" id="RHEA-COMP:10729"/>
        <dbReference type="Rhea" id="RHEA-COMP:10730"/>
        <dbReference type="ChEBI" id="CHEBI:15377"/>
        <dbReference type="ChEBI" id="CHEBI:29950"/>
        <dbReference type="ChEBI" id="CHEBI:30879"/>
        <dbReference type="ChEBI" id="CHEBI:35924"/>
        <dbReference type="ChEBI" id="CHEBI:50058"/>
        <dbReference type="EC" id="1.11.1.25"/>
    </reaction>
</comment>
<dbReference type="Gene3D" id="3.40.30.10">
    <property type="entry name" value="Glutaredoxin"/>
    <property type="match status" value="1"/>
</dbReference>
<name>A0A484LTJ7_9ASTE</name>
<feature type="region of interest" description="Disordered" evidence="5">
    <location>
        <begin position="469"/>
        <end position="551"/>
    </location>
</feature>
<feature type="compositionally biased region" description="Basic and acidic residues" evidence="5">
    <location>
        <begin position="817"/>
        <end position="837"/>
    </location>
</feature>
<evidence type="ECO:0000259" key="6">
    <source>
        <dbReference type="PROSITE" id="PS51352"/>
    </source>
</evidence>
<proteinExistence type="inferred from homology"/>
<dbReference type="Pfam" id="PF03732">
    <property type="entry name" value="Retrotrans_gag"/>
    <property type="match status" value="2"/>
</dbReference>
<dbReference type="OrthoDB" id="1882547at2759"/>
<evidence type="ECO:0000256" key="1">
    <source>
        <dbReference type="ARBA" id="ARBA00001711"/>
    </source>
</evidence>
<feature type="compositionally biased region" description="Basic and acidic residues" evidence="5">
    <location>
        <begin position="469"/>
        <end position="492"/>
    </location>
</feature>
<feature type="region of interest" description="Disordered" evidence="5">
    <location>
        <begin position="906"/>
        <end position="968"/>
    </location>
</feature>
<organism evidence="7 8">
    <name type="scientific">Cuscuta campestris</name>
    <dbReference type="NCBI Taxonomy" id="132261"/>
    <lineage>
        <taxon>Eukaryota</taxon>
        <taxon>Viridiplantae</taxon>
        <taxon>Streptophyta</taxon>
        <taxon>Embryophyta</taxon>
        <taxon>Tracheophyta</taxon>
        <taxon>Spermatophyta</taxon>
        <taxon>Magnoliopsida</taxon>
        <taxon>eudicotyledons</taxon>
        <taxon>Gunneridae</taxon>
        <taxon>Pentapetalae</taxon>
        <taxon>asterids</taxon>
        <taxon>lamiids</taxon>
        <taxon>Solanales</taxon>
        <taxon>Convolvulaceae</taxon>
        <taxon>Cuscuteae</taxon>
        <taxon>Cuscuta</taxon>
        <taxon>Cuscuta subgen. Grammica</taxon>
        <taxon>Cuscuta sect. Cleistogrammica</taxon>
    </lineage>
</organism>
<evidence type="ECO:0000256" key="4">
    <source>
        <dbReference type="ARBA" id="ARBA00031688"/>
    </source>
</evidence>
<feature type="region of interest" description="Disordered" evidence="5">
    <location>
        <begin position="1077"/>
        <end position="1138"/>
    </location>
</feature>
<sequence length="1305" mass="147986">MASAMLKRTTMLNSMANRLRSYASVAVGTDLVSAAPNISLQKARTWDEGVSSKFSTTPLKDIFRGKNVVIFGLPGAYTGVCSAQHVPSYKNNIDKLKAKGVDSVICVSINDPYVMNGWAEKLQAKDAGLGRVASVEDKLREVRKERPGPKGPREKRVKERGRRWRAKSSYQCTRGCAKVRPRGWDPELRNLEKILGPSNEDARDILKLRKEMEELKRQIDKDGSFGPTVEIISPFTARVMKAQLPRELRNLEKILGPSNEDARDILKLRKEMEELKRQIDKDGSFGPTVEIISPFTARVMKAQLPRGVKAPEICYKGVIDPNDHLAAYQTHMLMRAVEDEIQCRLFVGTLEGPAVKWFLTLSNGTIDCFKDLAQLFLNAYEGRFQPKKHFTHLFSLKQKEGETNTELVQRWNEAINEVEPMDDKTSIALFMSVLRSGELFRRLDYDTPNSYKSMMARVNKFCATEESDRLKGKNEGALHKGSDKEKKGERAKATTLSIPTLKPLAVPVAEIKSKEGGGQKRKRGDKKRRKERPGPKGPREKRVKERGRRWRAKSSYQCTRGCAKVRPRGWDPELRNLEKILGPSNEDARDILKLRKEMEELKRQIDKDGSFGPTVEIISPFTARVMKAQLPRELRNLEKILGPSNEDARDILKLRKEMEELKRQIDKDGSFGPTVEIISPFTARVMKAQLPRGTLEGPAVKWFLTLPNGTIDCFKDLAQLFLNAYGGRFKPKKHFTHLFSLKQKEGETNTELVQRWNEAINEVEPMDDKTSIALFMSVLRSGELFRRLDYDTPTSYKSMMARVNKFCAMEESDRLKGKNEGALHKGSDKEKKGERAKATTFSIPTLKPLAVPVAEIKSKEGGGQKRKHGDKKRRQWPYDPEKYCNFHRRPGHATEECQFLKKMEGEMKEREPNANREPNQGGNVWRRDAQPQQQVQENPEEFPQVGVIFGGPETGVTSKEKRDDLDPISNFECSETGPLPSLLLSPNMKKTISKVFKIFNGGKKSKEDESVSSITPAQLGEMRGTIPPDYEVQEAMGTTLERNPNTSRRLIVHYDSKHPTNFETLPLGKAIVPSSIRPNAVLGPSTQETGSSSSSQARHKRGRNSTPLLGSLASAGPSMGTADQPVGTADHFLGTAGDGSLTGQGSQPFPYAREAYQYAGYTAWVGRDFNNKLQEIQQFKKDHRDVIQSPAWPFMQEEYTRMADYVATSSAQRHSLRLLDRNAALSRELRDFKSWHSICVERPEYDRVLSENDQLYSDRERLAAKVGQRDLNRVHDLKEMEFLRRDLERQVRERDLQLREEAKLH</sequence>
<keyword evidence="8" id="KW-1185">Reference proteome</keyword>
<dbReference type="GO" id="GO:0016491">
    <property type="term" value="F:oxidoreductase activity"/>
    <property type="evidence" value="ECO:0007669"/>
    <property type="project" value="InterPro"/>
</dbReference>
<dbReference type="PANTHER" id="PTHR33223">
    <property type="entry name" value="CCHC-TYPE DOMAIN-CONTAINING PROTEIN"/>
    <property type="match status" value="1"/>
</dbReference>
<dbReference type="InterPro" id="IPR013766">
    <property type="entry name" value="Thioredoxin_domain"/>
</dbReference>
<accession>A0A484LTJ7</accession>
<dbReference type="PROSITE" id="PS51352">
    <property type="entry name" value="THIOREDOXIN_2"/>
    <property type="match status" value="1"/>
</dbReference>
<evidence type="ECO:0000313" key="8">
    <source>
        <dbReference type="Proteomes" id="UP000595140"/>
    </source>
</evidence>
<feature type="compositionally biased region" description="Low complexity" evidence="5">
    <location>
        <begin position="930"/>
        <end position="944"/>
    </location>
</feature>
<feature type="domain" description="Thioredoxin" evidence="6">
    <location>
        <begin position="29"/>
        <end position="256"/>
    </location>
</feature>
<dbReference type="Pfam" id="PF08534">
    <property type="entry name" value="Redoxin"/>
    <property type="match status" value="1"/>
</dbReference>
<feature type="compositionally biased region" description="Basic residues" evidence="5">
    <location>
        <begin position="519"/>
        <end position="531"/>
    </location>
</feature>
<evidence type="ECO:0000256" key="3">
    <source>
        <dbReference type="ARBA" id="ARBA00013016"/>
    </source>
</evidence>
<dbReference type="Proteomes" id="UP000595140">
    <property type="component" value="Unassembled WGS sequence"/>
</dbReference>
<evidence type="ECO:0000256" key="2">
    <source>
        <dbReference type="ARBA" id="ARBA00010505"/>
    </source>
</evidence>
<dbReference type="InterPro" id="IPR036249">
    <property type="entry name" value="Thioredoxin-like_sf"/>
</dbReference>
<dbReference type="EMBL" id="OOIL02002010">
    <property type="protein sequence ID" value="VFQ79831.1"/>
    <property type="molecule type" value="Genomic_DNA"/>
</dbReference>
<reference evidence="7 8" key="1">
    <citation type="submission" date="2018-04" db="EMBL/GenBank/DDBJ databases">
        <authorList>
            <person name="Vogel A."/>
        </authorList>
    </citation>
    <scope>NUCLEOTIDE SEQUENCE [LARGE SCALE GENOMIC DNA]</scope>
</reference>
<comment type="similarity">
    <text evidence="2">Belongs to the peroxiredoxin family. Prx5 subfamily.</text>
</comment>
<protein>
    <recommendedName>
        <fullName evidence="3">glutaredoxin-dependent peroxiredoxin</fullName>
        <ecNumber evidence="3">1.11.1.25</ecNumber>
    </recommendedName>
    <alternativeName>
        <fullName evidence="4">Glutaredoxin-dependent peroxiredoxin</fullName>
    </alternativeName>
</protein>
<feature type="compositionally biased region" description="Basic and acidic residues" evidence="5">
    <location>
        <begin position="532"/>
        <end position="543"/>
    </location>
</feature>
<dbReference type="InterPro" id="IPR005162">
    <property type="entry name" value="Retrotrans_gag_dom"/>
</dbReference>
<dbReference type="EC" id="1.11.1.25" evidence="3"/>